<dbReference type="AlphaFoldDB" id="A0AAW8JB50"/>
<comment type="caution">
    <text evidence="3">The sequence shown here is derived from an EMBL/GenBank/DDBJ whole genome shotgun (WGS) entry which is preliminary data.</text>
</comment>
<evidence type="ECO:0008006" key="5">
    <source>
        <dbReference type="Google" id="ProtNLM"/>
    </source>
</evidence>
<feature type="region of interest" description="Disordered" evidence="1">
    <location>
        <begin position="1"/>
        <end position="24"/>
    </location>
</feature>
<evidence type="ECO:0000256" key="2">
    <source>
        <dbReference type="SAM" id="Phobius"/>
    </source>
</evidence>
<gene>
    <name evidence="3" type="ORF">RFH51_00535</name>
</gene>
<evidence type="ECO:0000313" key="3">
    <source>
        <dbReference type="EMBL" id="MDQ9069956.1"/>
    </source>
</evidence>
<dbReference type="RefSeq" id="WP_308956098.1">
    <property type="nucleotide sequence ID" value="NZ_JAVICY010000011.1"/>
</dbReference>
<reference evidence="3" key="1">
    <citation type="submission" date="2023-08" db="EMBL/GenBank/DDBJ databases">
        <title>Emergence of clinically-relevant ST2 carbapenem-resistant Acinetobacter baumannii strains in hospital sewages in Zhejiang, East of China.</title>
        <authorList>
            <person name="Kaichao C."/>
            <person name="Zhang R."/>
        </authorList>
    </citation>
    <scope>NUCLEOTIDE SEQUENCE</scope>
    <source>
        <strain evidence="3">M-SY-60</strain>
    </source>
</reference>
<feature type="transmembrane region" description="Helical" evidence="2">
    <location>
        <begin position="35"/>
        <end position="62"/>
    </location>
</feature>
<protein>
    <recommendedName>
        <fullName evidence="5">Iron transporter</fullName>
    </recommendedName>
</protein>
<organism evidence="3 4">
    <name type="scientific">Acinetobacter gerneri</name>
    <dbReference type="NCBI Taxonomy" id="202952"/>
    <lineage>
        <taxon>Bacteria</taxon>
        <taxon>Pseudomonadati</taxon>
        <taxon>Pseudomonadota</taxon>
        <taxon>Gammaproteobacteria</taxon>
        <taxon>Moraxellales</taxon>
        <taxon>Moraxellaceae</taxon>
        <taxon>Acinetobacter</taxon>
    </lineage>
</organism>
<accession>A0AAW8JB50</accession>
<sequence length="116" mass="12816">MNSQVNTDALDAFTPSKSTPPKSTPRTLVAYRWMIFYRFSLATVGGYLLAALVAMVTAQLFAEQRANAVMSATLLAFCVHIAAFIWVFMVHKTLKATLGIIIPMLILFVIYQLLGT</sequence>
<evidence type="ECO:0000313" key="4">
    <source>
        <dbReference type="Proteomes" id="UP001243195"/>
    </source>
</evidence>
<dbReference type="EMBL" id="JAVIDA010000001">
    <property type="protein sequence ID" value="MDQ9069956.1"/>
    <property type="molecule type" value="Genomic_DNA"/>
</dbReference>
<keyword evidence="2" id="KW-0812">Transmembrane</keyword>
<feature type="transmembrane region" description="Helical" evidence="2">
    <location>
        <begin position="68"/>
        <end position="89"/>
    </location>
</feature>
<feature type="compositionally biased region" description="Low complexity" evidence="1">
    <location>
        <begin position="14"/>
        <end position="24"/>
    </location>
</feature>
<dbReference type="Proteomes" id="UP001243195">
    <property type="component" value="Unassembled WGS sequence"/>
</dbReference>
<name>A0AAW8JB50_9GAMM</name>
<evidence type="ECO:0000256" key="1">
    <source>
        <dbReference type="SAM" id="MobiDB-lite"/>
    </source>
</evidence>
<keyword evidence="2" id="KW-0472">Membrane</keyword>
<proteinExistence type="predicted"/>
<feature type="transmembrane region" description="Helical" evidence="2">
    <location>
        <begin position="96"/>
        <end position="114"/>
    </location>
</feature>
<keyword evidence="2" id="KW-1133">Transmembrane helix</keyword>